<evidence type="ECO:0000256" key="12">
    <source>
        <dbReference type="SAM" id="Phobius"/>
    </source>
</evidence>
<accession>A0ABW2S0A8</accession>
<dbReference type="InterPro" id="IPR032731">
    <property type="entry name" value="Arabino_trans_C"/>
</dbReference>
<dbReference type="InterPro" id="IPR040920">
    <property type="entry name" value="Arabino_trans_N"/>
</dbReference>
<dbReference type="InterPro" id="IPR042486">
    <property type="entry name" value="Arabino_trans_C_2"/>
</dbReference>
<evidence type="ECO:0000256" key="11">
    <source>
        <dbReference type="SAM" id="MobiDB-lite"/>
    </source>
</evidence>
<gene>
    <name evidence="16" type="ORF">ACFQS9_16750</name>
</gene>
<evidence type="ECO:0000256" key="1">
    <source>
        <dbReference type="ARBA" id="ARBA00003001"/>
    </source>
</evidence>
<reference evidence="17" key="1">
    <citation type="journal article" date="2019" name="Int. J. Syst. Evol. Microbiol.">
        <title>The Global Catalogue of Microorganisms (GCM) 10K type strain sequencing project: providing services to taxonomists for standard genome sequencing and annotation.</title>
        <authorList>
            <consortium name="The Broad Institute Genomics Platform"/>
            <consortium name="The Broad Institute Genome Sequencing Center for Infectious Disease"/>
            <person name="Wu L."/>
            <person name="Ma J."/>
        </authorList>
    </citation>
    <scope>NUCLEOTIDE SEQUENCE [LARGE SCALE GENOMIC DNA]</scope>
    <source>
        <strain evidence="17">ICMP 19430</strain>
    </source>
</reference>
<feature type="transmembrane region" description="Helical" evidence="12">
    <location>
        <begin position="553"/>
        <end position="570"/>
    </location>
</feature>
<keyword evidence="17" id="KW-1185">Reference proteome</keyword>
<evidence type="ECO:0000259" key="15">
    <source>
        <dbReference type="Pfam" id="PF17689"/>
    </source>
</evidence>
<dbReference type="EMBL" id="JBHTCS010000018">
    <property type="protein sequence ID" value="MFC7449548.1"/>
    <property type="molecule type" value="Genomic_DNA"/>
</dbReference>
<keyword evidence="4" id="KW-1003">Cell membrane</keyword>
<keyword evidence="5" id="KW-0328">Glycosyltransferase</keyword>
<protein>
    <submittedName>
        <fullName evidence="16">Arabinosyltransferase domain-containing protein</fullName>
    </submittedName>
</protein>
<organism evidence="16 17">
    <name type="scientific">Rhodococcus daqingensis</name>
    <dbReference type="NCBI Taxonomy" id="2479363"/>
    <lineage>
        <taxon>Bacteria</taxon>
        <taxon>Bacillati</taxon>
        <taxon>Actinomycetota</taxon>
        <taxon>Actinomycetes</taxon>
        <taxon>Mycobacteriales</taxon>
        <taxon>Nocardiaceae</taxon>
        <taxon>Rhodococcus</taxon>
    </lineage>
</organism>
<evidence type="ECO:0000313" key="17">
    <source>
        <dbReference type="Proteomes" id="UP001596484"/>
    </source>
</evidence>
<evidence type="ECO:0000259" key="13">
    <source>
        <dbReference type="Pfam" id="PF04602"/>
    </source>
</evidence>
<feature type="transmembrane region" description="Helical" evidence="12">
    <location>
        <begin position="408"/>
        <end position="432"/>
    </location>
</feature>
<name>A0ABW2S0A8_9NOCA</name>
<evidence type="ECO:0000256" key="3">
    <source>
        <dbReference type="ARBA" id="ARBA00008195"/>
    </source>
</evidence>
<feature type="region of interest" description="Disordered" evidence="11">
    <location>
        <begin position="1"/>
        <end position="20"/>
    </location>
</feature>
<evidence type="ECO:0000313" key="16">
    <source>
        <dbReference type="EMBL" id="MFC7449548.1"/>
    </source>
</evidence>
<dbReference type="Gene3D" id="2.60.120.610">
    <property type="entry name" value="arabinofuranosyltransferase like domain"/>
    <property type="match status" value="1"/>
</dbReference>
<feature type="transmembrane region" description="Helical" evidence="12">
    <location>
        <begin position="329"/>
        <end position="350"/>
    </location>
</feature>
<feature type="transmembrane region" description="Helical" evidence="12">
    <location>
        <begin position="606"/>
        <end position="629"/>
    </location>
</feature>
<proteinExistence type="inferred from homology"/>
<feature type="region of interest" description="Disordered" evidence="11">
    <location>
        <begin position="768"/>
        <end position="807"/>
    </location>
</feature>
<feature type="transmembrane region" description="Helical" evidence="12">
    <location>
        <begin position="253"/>
        <end position="272"/>
    </location>
</feature>
<keyword evidence="10" id="KW-0961">Cell wall biogenesis/degradation</keyword>
<feature type="transmembrane region" description="Helical" evidence="12">
    <location>
        <begin position="641"/>
        <end position="668"/>
    </location>
</feature>
<feature type="transmembrane region" description="Helical" evidence="12">
    <location>
        <begin position="28"/>
        <end position="49"/>
    </location>
</feature>
<evidence type="ECO:0000256" key="5">
    <source>
        <dbReference type="ARBA" id="ARBA00022676"/>
    </source>
</evidence>
<evidence type="ECO:0000256" key="4">
    <source>
        <dbReference type="ARBA" id="ARBA00022475"/>
    </source>
</evidence>
<feature type="transmembrane region" description="Helical" evidence="12">
    <location>
        <begin position="516"/>
        <end position="537"/>
    </location>
</feature>
<dbReference type="InterPro" id="IPR027451">
    <property type="entry name" value="EmbABC_dom1"/>
</dbReference>
<comment type="similarity">
    <text evidence="3">Belongs to the emb family.</text>
</comment>
<feature type="transmembrane region" description="Helical" evidence="12">
    <location>
        <begin position="688"/>
        <end position="708"/>
    </location>
</feature>
<feature type="domain" description="Arabinofuranosyltransferase central" evidence="13">
    <location>
        <begin position="210"/>
        <end position="668"/>
    </location>
</feature>
<sequence>MTVSAVDERQQSSRPDPKRAVRGEVGRVRLVAVVSSVLGILAALSVPFLPVQQESASLSWPQADSVTSVDAPLVSYAPLEFDATIPAAAATQLSATGGVVVTTAPVGAADAARYGVVARVSPGADGAPAQFEIVQRDQNLLSIPVDELAGRSVTVTSNSERTTATLAGGDPITLAGDFRPQMVGVFSDLRGAVPEGLAVRADLDTRFTSTPSAIKLVAMIVAVLATAVALVGLHRIDGLDGRRSRRFLPARWWRFRSIDAVVIGTLLLWHFIGATTSDDGYQFTMARTSLESGYMSNYFRWFGVPEAPFGTPYYDLLAWMTQVSTASPWVRLPALVAGIVSWLVISREVAPRLGAAVRRNRVALWTGGLVFLAFWLPYNNGLRPEPIVATGVLLTWCSVERAIATRRLLPAAVAVLVGALTVTVGPSGIICFGALIAGARPVLAIVAARAKTVGYLAVLGPIIAAGLVILVAVFADQALAAVIEMQHVHAIPPTNAWFEEYKRYEWLFMINADGSLARRFGVFVMVLSIVASLLVMLRRGGRIPGTAAGPSRRIIGITIAAMVLMMFTPTKWTHHFGIYAGLAGSLAVLTAVAVGPMVLRSRRNRALFAAAVLFVLALACTSSNSWWYISAWGIPWWDKPVMIAGFGAGTILLGLTAVMLLVAAWCFLREPHEDRAAQPGRLWSIPPLTVAAGAMVAFFVLSMAKGAIAQYPSFSLAKSNFGALAGHSCGLAEDVLVETDPNASVLQPLTAAPANALGAASTGFTPNGVAGDLTSDEKAASEGMANSLDNEDAKSSDAAGTAGGQGASGINGSSVALPFGLEPSTTPVLGTFGANGPASLTSDWYALPGEGDLVSMSVAGRVYSVDGDGIDTPGACVELEYGVRGADGTVQALGRALPIDIGPAPSWRNLRVPLDQLPAEVNAVRIVVDDSDTDPDQWVAVTPPRVPQTRTLNDLIGADTPTMIDWSVALQFPCQRPFDHRLGVAEIPEYRILPDRPAAVMTSLWQDHFGGGPLGWIDMTATGRTLPTYLDGDWGRDWGSLEQYARIDPNAEPAQLGTETVRRSGMWNPGPINITW</sequence>
<feature type="domain" description="Arabinosyltransferase C-terminal" evidence="14">
    <location>
        <begin position="700"/>
        <end position="1073"/>
    </location>
</feature>
<dbReference type="Pfam" id="PF04602">
    <property type="entry name" value="Arabinose_trans"/>
    <property type="match status" value="1"/>
</dbReference>
<dbReference type="Proteomes" id="UP001596484">
    <property type="component" value="Unassembled WGS sequence"/>
</dbReference>
<keyword evidence="8 12" id="KW-1133">Transmembrane helix</keyword>
<comment type="subcellular location">
    <subcellularLocation>
        <location evidence="2">Cell membrane</location>
        <topology evidence="2">Multi-pass membrane protein</topology>
    </subcellularLocation>
</comment>
<evidence type="ECO:0000256" key="9">
    <source>
        <dbReference type="ARBA" id="ARBA00023136"/>
    </source>
</evidence>
<feature type="transmembrane region" description="Helical" evidence="12">
    <location>
        <begin position="576"/>
        <end position="599"/>
    </location>
</feature>
<evidence type="ECO:0000256" key="6">
    <source>
        <dbReference type="ARBA" id="ARBA00022679"/>
    </source>
</evidence>
<feature type="transmembrane region" description="Helical" evidence="12">
    <location>
        <begin position="213"/>
        <end position="233"/>
    </location>
</feature>
<dbReference type="InterPro" id="IPR007680">
    <property type="entry name" value="Arabino_trans_central"/>
</dbReference>
<feature type="transmembrane region" description="Helical" evidence="12">
    <location>
        <begin position="453"/>
        <end position="475"/>
    </location>
</feature>
<evidence type="ECO:0000259" key="14">
    <source>
        <dbReference type="Pfam" id="PF14896"/>
    </source>
</evidence>
<evidence type="ECO:0000256" key="10">
    <source>
        <dbReference type="ARBA" id="ARBA00023316"/>
    </source>
</evidence>
<evidence type="ECO:0000256" key="7">
    <source>
        <dbReference type="ARBA" id="ARBA00022692"/>
    </source>
</evidence>
<comment type="function">
    <text evidence="1">Arabinosyl transferase responsible for the polymerization of arabinose into the arabinan of arabinogalactan.</text>
</comment>
<dbReference type="Pfam" id="PF17689">
    <property type="entry name" value="Arabino_trans_N"/>
    <property type="match status" value="1"/>
</dbReference>
<keyword evidence="7 12" id="KW-0812">Transmembrane</keyword>
<evidence type="ECO:0000256" key="8">
    <source>
        <dbReference type="ARBA" id="ARBA00022989"/>
    </source>
</evidence>
<keyword evidence="6" id="KW-0808">Transferase</keyword>
<comment type="caution">
    <text evidence="16">The sequence shown here is derived from an EMBL/GenBank/DDBJ whole genome shotgun (WGS) entry which is preliminary data.</text>
</comment>
<evidence type="ECO:0000256" key="2">
    <source>
        <dbReference type="ARBA" id="ARBA00004651"/>
    </source>
</evidence>
<dbReference type="RefSeq" id="WP_378406660.1">
    <property type="nucleotide sequence ID" value="NZ_JBHTCS010000018.1"/>
</dbReference>
<feature type="domain" description="Arabinosyltransferas concanavalin like" evidence="15">
    <location>
        <begin position="52"/>
        <end position="206"/>
    </location>
</feature>
<feature type="transmembrane region" description="Helical" evidence="12">
    <location>
        <begin position="362"/>
        <end position="378"/>
    </location>
</feature>
<keyword evidence="9 12" id="KW-0472">Membrane</keyword>
<dbReference type="Gene3D" id="3.40.190.160">
    <property type="match status" value="1"/>
</dbReference>
<dbReference type="Pfam" id="PF14896">
    <property type="entry name" value="Arabino_trans_C"/>
    <property type="match status" value="1"/>
</dbReference>
<dbReference type="Gene3D" id="2.60.120.940">
    <property type="entry name" value="EmbC, C-terminal domain, subdomain 2"/>
    <property type="match status" value="1"/>
</dbReference>